<dbReference type="EMBL" id="VLPK01000008">
    <property type="protein sequence ID" value="TSJ35944.1"/>
    <property type="molecule type" value="Genomic_DNA"/>
</dbReference>
<dbReference type="OrthoDB" id="1524790at2"/>
<proteinExistence type="predicted"/>
<name>A0A556M7T3_9SPHI</name>
<keyword evidence="1" id="KW-0472">Membrane</keyword>
<organism evidence="2 3">
    <name type="scientific">Mucilaginibacter corticis</name>
    <dbReference type="NCBI Taxonomy" id="2597670"/>
    <lineage>
        <taxon>Bacteria</taxon>
        <taxon>Pseudomonadati</taxon>
        <taxon>Bacteroidota</taxon>
        <taxon>Sphingobacteriia</taxon>
        <taxon>Sphingobacteriales</taxon>
        <taxon>Sphingobacteriaceae</taxon>
        <taxon>Mucilaginibacter</taxon>
    </lineage>
</organism>
<dbReference type="AlphaFoldDB" id="A0A556M7T3"/>
<feature type="transmembrane region" description="Helical" evidence="1">
    <location>
        <begin position="94"/>
        <end position="112"/>
    </location>
</feature>
<evidence type="ECO:0000313" key="2">
    <source>
        <dbReference type="EMBL" id="TSJ35944.1"/>
    </source>
</evidence>
<keyword evidence="3" id="KW-1185">Reference proteome</keyword>
<feature type="transmembrane region" description="Helical" evidence="1">
    <location>
        <begin position="9"/>
        <end position="33"/>
    </location>
</feature>
<sequence length="117" mass="13183">MIISPMPKFLILAILFVVTEVIIAFLFAVIAQIFYKRVGLDFKAIFKGMAERVFLFILLANGYSSALTFFSALKLATRLKHEEPKQTLDGFNDYYLLGNLLSVAVAIGYVNAFQHIQ</sequence>
<reference evidence="2 3" key="1">
    <citation type="submission" date="2019-07" db="EMBL/GenBank/DDBJ databases">
        <authorList>
            <person name="Huq M.A."/>
        </authorList>
    </citation>
    <scope>NUCLEOTIDE SEQUENCE [LARGE SCALE GENOMIC DNA]</scope>
    <source>
        <strain evidence="2 3">MAH-19</strain>
    </source>
</reference>
<keyword evidence="1" id="KW-1133">Transmembrane helix</keyword>
<comment type="caution">
    <text evidence="2">The sequence shown here is derived from an EMBL/GenBank/DDBJ whole genome shotgun (WGS) entry which is preliminary data.</text>
</comment>
<protein>
    <submittedName>
        <fullName evidence="2">Uncharacterized protein</fullName>
    </submittedName>
</protein>
<evidence type="ECO:0000256" key="1">
    <source>
        <dbReference type="SAM" id="Phobius"/>
    </source>
</evidence>
<accession>A0A556M7T3</accession>
<dbReference type="Proteomes" id="UP000318733">
    <property type="component" value="Unassembled WGS sequence"/>
</dbReference>
<gene>
    <name evidence="2" type="ORF">FO440_23795</name>
</gene>
<dbReference type="RefSeq" id="WP_144250818.1">
    <property type="nucleotide sequence ID" value="NZ_VLPK01000008.1"/>
</dbReference>
<evidence type="ECO:0000313" key="3">
    <source>
        <dbReference type="Proteomes" id="UP000318733"/>
    </source>
</evidence>
<keyword evidence="1" id="KW-0812">Transmembrane</keyword>
<feature type="transmembrane region" description="Helical" evidence="1">
    <location>
        <begin position="53"/>
        <end position="73"/>
    </location>
</feature>